<evidence type="ECO:0000313" key="2">
    <source>
        <dbReference type="Proteomes" id="UP001266357"/>
    </source>
</evidence>
<sequence>MDFRRRFLHRSFNKIYILLLFFSGVLSAESTKNTFKITAPDIAAVLPSVENTLLESYQKIGVNAEIVRLPTIRSLATANNSDWVDAELVRSAELAQNLIDYIMIPIPILSLSMRSYGNNVNQCFSTWESIKSSKVAFLRGFISIKSRLIKHNIEFLEVETNEQALAMLQAHRVDVIIISEKLLPETVRSRLENNKNHCMKELEVIELYHFIRKRHQAIVPQLTQAIKESFTGKVIN</sequence>
<name>A0ABU3A4K0_9GAMM</name>
<accession>A0ABU3A4K0</accession>
<dbReference type="Proteomes" id="UP001266357">
    <property type="component" value="Unassembled WGS sequence"/>
</dbReference>
<dbReference type="Gene3D" id="3.40.190.10">
    <property type="entry name" value="Periplasmic binding protein-like II"/>
    <property type="match status" value="2"/>
</dbReference>
<gene>
    <name evidence="1" type="ORF">RM573_15985</name>
</gene>
<dbReference type="EMBL" id="JAVRIF010000011">
    <property type="protein sequence ID" value="MDT0605104.1"/>
    <property type="molecule type" value="Genomic_DNA"/>
</dbReference>
<reference evidence="1 2" key="1">
    <citation type="submission" date="2023-09" db="EMBL/GenBank/DDBJ databases">
        <authorList>
            <person name="Rey-Velasco X."/>
        </authorList>
    </citation>
    <scope>NUCLEOTIDE SEQUENCE [LARGE SCALE GENOMIC DNA]</scope>
    <source>
        <strain evidence="1 2">W431</strain>
    </source>
</reference>
<keyword evidence="2" id="KW-1185">Reference proteome</keyword>
<dbReference type="RefSeq" id="WP_311584314.1">
    <property type="nucleotide sequence ID" value="NZ_JAVRIF010000011.1"/>
</dbReference>
<comment type="caution">
    <text evidence="1">The sequence shown here is derived from an EMBL/GenBank/DDBJ whole genome shotgun (WGS) entry which is preliminary data.</text>
</comment>
<proteinExistence type="predicted"/>
<organism evidence="1 2">
    <name type="scientific">Thalassotalea castellviae</name>
    <dbReference type="NCBI Taxonomy" id="3075612"/>
    <lineage>
        <taxon>Bacteria</taxon>
        <taxon>Pseudomonadati</taxon>
        <taxon>Pseudomonadota</taxon>
        <taxon>Gammaproteobacteria</taxon>
        <taxon>Alteromonadales</taxon>
        <taxon>Colwelliaceae</taxon>
        <taxon>Thalassotalea</taxon>
    </lineage>
</organism>
<protein>
    <submittedName>
        <fullName evidence="1">Transporter substrate-binding domain-containing protein</fullName>
    </submittedName>
</protein>
<evidence type="ECO:0000313" key="1">
    <source>
        <dbReference type="EMBL" id="MDT0605104.1"/>
    </source>
</evidence>
<dbReference type="SUPFAM" id="SSF53850">
    <property type="entry name" value="Periplasmic binding protein-like II"/>
    <property type="match status" value="1"/>
</dbReference>